<evidence type="ECO:0000313" key="3">
    <source>
        <dbReference type="Proteomes" id="UP000565468"/>
    </source>
</evidence>
<dbReference type="InterPro" id="IPR036388">
    <property type="entry name" value="WH-like_DNA-bd_sf"/>
</dbReference>
<dbReference type="Pfam" id="PF03551">
    <property type="entry name" value="PadR"/>
    <property type="match status" value="1"/>
</dbReference>
<dbReference type="Gene3D" id="1.10.10.10">
    <property type="entry name" value="Winged helix-like DNA-binding domain superfamily/Winged helix DNA-binding domain"/>
    <property type="match status" value="1"/>
</dbReference>
<dbReference type="PANTHER" id="PTHR33169:SF14">
    <property type="entry name" value="TRANSCRIPTIONAL REGULATOR RV3488"/>
    <property type="match status" value="1"/>
</dbReference>
<dbReference type="InterPro" id="IPR036390">
    <property type="entry name" value="WH_DNA-bd_sf"/>
</dbReference>
<dbReference type="RefSeq" id="WP_169505155.1">
    <property type="nucleotide sequence ID" value="NZ_JABBPN010000009.1"/>
</dbReference>
<accession>A0A848M5Y9</accession>
<comment type="caution">
    <text evidence="2">The sequence shown here is derived from an EMBL/GenBank/DDBJ whole genome shotgun (WGS) entry which is preliminary data.</text>
</comment>
<evidence type="ECO:0000313" key="2">
    <source>
        <dbReference type="EMBL" id="NMO96377.1"/>
    </source>
</evidence>
<sequence>MDRTSLIKGHLEMCVLAILNKQKSYGYEIMKELDQYHLTLKGVGSIYPILNKLLDQNWVIASREWTDSGKARVYYEINERGRFHLQDSIKEWLALQDDLKSLLYSSMEGAWPE</sequence>
<name>A0A848M5Y9_PAELE</name>
<dbReference type="EMBL" id="JABBPN010000009">
    <property type="protein sequence ID" value="NMO96377.1"/>
    <property type="molecule type" value="Genomic_DNA"/>
</dbReference>
<dbReference type="PANTHER" id="PTHR33169">
    <property type="entry name" value="PADR-FAMILY TRANSCRIPTIONAL REGULATOR"/>
    <property type="match status" value="1"/>
</dbReference>
<proteinExistence type="predicted"/>
<dbReference type="AlphaFoldDB" id="A0A848M5Y9"/>
<evidence type="ECO:0000259" key="1">
    <source>
        <dbReference type="Pfam" id="PF03551"/>
    </source>
</evidence>
<organism evidence="2 3">
    <name type="scientific">Paenibacillus lemnae</name>
    <dbReference type="NCBI Taxonomy" id="1330551"/>
    <lineage>
        <taxon>Bacteria</taxon>
        <taxon>Bacillati</taxon>
        <taxon>Bacillota</taxon>
        <taxon>Bacilli</taxon>
        <taxon>Bacillales</taxon>
        <taxon>Paenibacillaceae</taxon>
        <taxon>Paenibacillus</taxon>
    </lineage>
</organism>
<dbReference type="SUPFAM" id="SSF46785">
    <property type="entry name" value="Winged helix' DNA-binding domain"/>
    <property type="match status" value="1"/>
</dbReference>
<feature type="domain" description="Transcription regulator PadR N-terminal" evidence="1">
    <location>
        <begin position="15"/>
        <end position="86"/>
    </location>
</feature>
<protein>
    <submittedName>
        <fullName evidence="2">PadR family transcriptional regulator</fullName>
    </submittedName>
</protein>
<dbReference type="Proteomes" id="UP000565468">
    <property type="component" value="Unassembled WGS sequence"/>
</dbReference>
<dbReference type="InterPro" id="IPR005149">
    <property type="entry name" value="Tscrpt_reg_PadR_N"/>
</dbReference>
<dbReference type="InterPro" id="IPR052509">
    <property type="entry name" value="Metal_resp_DNA-bind_regulator"/>
</dbReference>
<gene>
    <name evidence="2" type="ORF">HII30_11405</name>
</gene>
<reference evidence="2 3" key="1">
    <citation type="submission" date="2020-04" db="EMBL/GenBank/DDBJ databases">
        <title>Paenibacillus algicola sp. nov., a novel marine bacterium producing alginate lyase.</title>
        <authorList>
            <person name="Huang H."/>
        </authorList>
    </citation>
    <scope>NUCLEOTIDE SEQUENCE [LARGE SCALE GENOMIC DNA]</scope>
    <source>
        <strain evidence="2 3">L7-75</strain>
    </source>
</reference>
<keyword evidence="3" id="KW-1185">Reference proteome</keyword>